<evidence type="ECO:0000313" key="2">
    <source>
        <dbReference type="EMBL" id="KAK0518647.1"/>
    </source>
</evidence>
<dbReference type="EMBL" id="JAPDMQ010001219">
    <property type="protein sequence ID" value="KAK0518647.1"/>
    <property type="molecule type" value="Genomic_DNA"/>
</dbReference>
<organism evidence="2 3">
    <name type="scientific">Tilletia horrida</name>
    <dbReference type="NCBI Taxonomy" id="155126"/>
    <lineage>
        <taxon>Eukaryota</taxon>
        <taxon>Fungi</taxon>
        <taxon>Dikarya</taxon>
        <taxon>Basidiomycota</taxon>
        <taxon>Ustilaginomycotina</taxon>
        <taxon>Exobasidiomycetes</taxon>
        <taxon>Tilletiales</taxon>
        <taxon>Tilletiaceae</taxon>
        <taxon>Tilletia</taxon>
    </lineage>
</organism>
<dbReference type="InterPro" id="IPR050309">
    <property type="entry name" value="Type-B_Carboxylest/Lipase"/>
</dbReference>
<dbReference type="InterPro" id="IPR002018">
    <property type="entry name" value="CarbesteraseB"/>
</dbReference>
<dbReference type="AlphaFoldDB" id="A0AAN6JGG6"/>
<proteinExistence type="predicted"/>
<evidence type="ECO:0000313" key="3">
    <source>
        <dbReference type="Proteomes" id="UP001176521"/>
    </source>
</evidence>
<name>A0AAN6JGG6_9BASI</name>
<feature type="domain" description="Carboxylesterase type B" evidence="1">
    <location>
        <begin position="3"/>
        <end position="115"/>
    </location>
</feature>
<reference evidence="2" key="1">
    <citation type="journal article" date="2023" name="PhytoFront">
        <title>Draft Genome Resources of Seven Strains of Tilletia horrida, Causal Agent of Kernel Smut of Rice.</title>
        <authorList>
            <person name="Khanal S."/>
            <person name="Antony Babu S."/>
            <person name="Zhou X.G."/>
        </authorList>
    </citation>
    <scope>NUCLEOTIDE SEQUENCE</scope>
    <source>
        <strain evidence="2">TX3</strain>
    </source>
</reference>
<dbReference type="Gene3D" id="3.40.50.1820">
    <property type="entry name" value="alpha/beta hydrolase"/>
    <property type="match status" value="1"/>
</dbReference>
<keyword evidence="3" id="KW-1185">Reference proteome</keyword>
<comment type="caution">
    <text evidence="2">The sequence shown here is derived from an EMBL/GenBank/DDBJ whole genome shotgun (WGS) entry which is preliminary data.</text>
</comment>
<accession>A0AAN6JGG6</accession>
<sequence length="137" mass="14436">MWISINCRLGLSGFPGGSSVLAAVQASSADPNPGMYDVRLALEWVKANIPVFGGDPDRVTLMDQSAGAFITGNQLLPNGGNTRHLFQSAIMQSDSPGSASTLPPDYPQLDQAFASISASVNRKISIAGEHQVRLLIP</sequence>
<dbReference type="Pfam" id="PF00135">
    <property type="entry name" value="COesterase"/>
    <property type="match status" value="1"/>
</dbReference>
<dbReference type="InterPro" id="IPR029058">
    <property type="entry name" value="AB_hydrolase_fold"/>
</dbReference>
<dbReference type="PANTHER" id="PTHR11559">
    <property type="entry name" value="CARBOXYLESTERASE"/>
    <property type="match status" value="1"/>
</dbReference>
<evidence type="ECO:0000259" key="1">
    <source>
        <dbReference type="Pfam" id="PF00135"/>
    </source>
</evidence>
<gene>
    <name evidence="2" type="ORF">OC842_007728</name>
</gene>
<dbReference type="Proteomes" id="UP001176521">
    <property type="component" value="Unassembled WGS sequence"/>
</dbReference>
<protein>
    <recommendedName>
        <fullName evidence="1">Carboxylesterase type B domain-containing protein</fullName>
    </recommendedName>
</protein>
<dbReference type="SUPFAM" id="SSF53474">
    <property type="entry name" value="alpha/beta-Hydrolases"/>
    <property type="match status" value="1"/>
</dbReference>